<dbReference type="InterPro" id="IPR011006">
    <property type="entry name" value="CheY-like_superfamily"/>
</dbReference>
<dbReference type="Gene3D" id="3.40.50.2300">
    <property type="match status" value="1"/>
</dbReference>
<dbReference type="PROSITE" id="PS50110">
    <property type="entry name" value="RESPONSE_REGULATORY"/>
    <property type="match status" value="1"/>
</dbReference>
<dbReference type="STRING" id="458817.Shal_1515"/>
<evidence type="ECO:0000313" key="5">
    <source>
        <dbReference type="Proteomes" id="UP000001317"/>
    </source>
</evidence>
<dbReference type="InterPro" id="IPR052016">
    <property type="entry name" value="Bact_Sigma-Reg"/>
</dbReference>
<accession>B0TN95</accession>
<dbReference type="GO" id="GO:0016791">
    <property type="term" value="F:phosphatase activity"/>
    <property type="evidence" value="ECO:0007669"/>
    <property type="project" value="TreeGrafter"/>
</dbReference>
<dbReference type="KEGG" id="shl:Shal_1515"/>
<dbReference type="Pfam" id="PF00072">
    <property type="entry name" value="Response_reg"/>
    <property type="match status" value="1"/>
</dbReference>
<dbReference type="InterPro" id="IPR001789">
    <property type="entry name" value="Sig_transdc_resp-reg_receiver"/>
</dbReference>
<reference evidence="4" key="1">
    <citation type="submission" date="2008-01" db="EMBL/GenBank/DDBJ databases">
        <title>Complete sequence of Shewanella halifaxensis HAW-EB4.</title>
        <authorList>
            <consortium name="US DOE Joint Genome Institute"/>
            <person name="Copeland A."/>
            <person name="Lucas S."/>
            <person name="Lapidus A."/>
            <person name="Glavina del Rio T."/>
            <person name="Dalin E."/>
            <person name="Tice H."/>
            <person name="Bruce D."/>
            <person name="Goodwin L."/>
            <person name="Pitluck S."/>
            <person name="Sims D."/>
            <person name="Brettin T."/>
            <person name="Detter J.C."/>
            <person name="Han C."/>
            <person name="Kuske C.R."/>
            <person name="Schmutz J."/>
            <person name="Larimer F."/>
            <person name="Land M."/>
            <person name="Hauser L."/>
            <person name="Kyrpides N."/>
            <person name="Kim E."/>
            <person name="Zhao J.-S."/>
            <person name="Richardson P."/>
        </authorList>
    </citation>
    <scope>NUCLEOTIDE SEQUENCE [LARGE SCALE GENOMIC DNA]</scope>
    <source>
        <strain evidence="4">HAW-EB4</strain>
    </source>
</reference>
<keyword evidence="2" id="KW-0597">Phosphoprotein</keyword>
<dbReference type="HOGENOM" id="CLU_000445_43_7_6"/>
<dbReference type="EMBL" id="CP000931">
    <property type="protein sequence ID" value="ABZ76081.1"/>
    <property type="molecule type" value="Genomic_DNA"/>
</dbReference>
<dbReference type="PANTHER" id="PTHR43156:SF2">
    <property type="entry name" value="STAGE II SPORULATION PROTEIN E"/>
    <property type="match status" value="1"/>
</dbReference>
<dbReference type="SMART" id="SM00448">
    <property type="entry name" value="REC"/>
    <property type="match status" value="1"/>
</dbReference>
<dbReference type="SUPFAM" id="SSF52172">
    <property type="entry name" value="CheY-like"/>
    <property type="match status" value="1"/>
</dbReference>
<sequence>MTMPLSLQHIRQYKIILVEDSDSERCLLLNLLDSMGFTAQGFSNAQGAIKHLQNEQVDMVITDWMMPQISGIELCKTIKSMPCSPYTILLTGNNQNAHMIEGIESGADDFIAKPFHSGVLKVRILAGLRIIEMQQKLASHNKTLNQMLVKEQDYLNCLRQDLSLAAQLQRALLPKNSDLTEGWRVTTEFKPAQDLAGDLFQCFNIDEQHIGFYLLDVSGHGTAASMLSFTLAHHLSSHQKVWQSLDLALITNKLNREFDDPEQCGRFATLLIGIANTKTGAVELINAGHPSPIIVSPQGAKFVDDSYAESQLPIGIDKQHHYQSQHFTMEKEEQLLLYSDGIYECRHSKFGSFGLTKLLKNVSDARALPAEQLLHYLSYSTELWQEKQAQDDISLMLISTTNTLSHCGSQM</sequence>
<dbReference type="eggNOG" id="COG0745">
    <property type="taxonomic scope" value="Bacteria"/>
</dbReference>
<dbReference type="PANTHER" id="PTHR43156">
    <property type="entry name" value="STAGE II SPORULATION PROTEIN E-RELATED"/>
    <property type="match status" value="1"/>
</dbReference>
<evidence type="ECO:0000259" key="3">
    <source>
        <dbReference type="PROSITE" id="PS50110"/>
    </source>
</evidence>
<feature type="domain" description="Response regulatory" evidence="3">
    <location>
        <begin position="14"/>
        <end position="128"/>
    </location>
</feature>
<dbReference type="Gene3D" id="3.60.40.10">
    <property type="entry name" value="PPM-type phosphatase domain"/>
    <property type="match status" value="1"/>
</dbReference>
<proteinExistence type="predicted"/>
<evidence type="ECO:0000313" key="4">
    <source>
        <dbReference type="EMBL" id="ABZ76081.1"/>
    </source>
</evidence>
<dbReference type="CDD" id="cd00156">
    <property type="entry name" value="REC"/>
    <property type="match status" value="1"/>
</dbReference>
<protein>
    <submittedName>
        <fullName evidence="4">Response regulator receiver modulated serine phosphatase</fullName>
    </submittedName>
</protein>
<dbReference type="InterPro" id="IPR036457">
    <property type="entry name" value="PPM-type-like_dom_sf"/>
</dbReference>
<dbReference type="AlphaFoldDB" id="B0TN95"/>
<dbReference type="eggNOG" id="COG2208">
    <property type="taxonomic scope" value="Bacteria"/>
</dbReference>
<feature type="modified residue" description="4-aspartylphosphate" evidence="2">
    <location>
        <position position="63"/>
    </location>
</feature>
<evidence type="ECO:0000256" key="2">
    <source>
        <dbReference type="PROSITE-ProRule" id="PRU00169"/>
    </source>
</evidence>
<name>B0TN95_SHEHH</name>
<dbReference type="Pfam" id="PF07228">
    <property type="entry name" value="SpoIIE"/>
    <property type="match status" value="1"/>
</dbReference>
<keyword evidence="5" id="KW-1185">Reference proteome</keyword>
<gene>
    <name evidence="4" type="ordered locus">Shal_1515</name>
</gene>
<dbReference type="SMART" id="SM00331">
    <property type="entry name" value="PP2C_SIG"/>
    <property type="match status" value="1"/>
</dbReference>
<evidence type="ECO:0000256" key="1">
    <source>
        <dbReference type="ARBA" id="ARBA00022801"/>
    </source>
</evidence>
<dbReference type="InterPro" id="IPR001932">
    <property type="entry name" value="PPM-type_phosphatase-like_dom"/>
</dbReference>
<dbReference type="SUPFAM" id="SSF81606">
    <property type="entry name" value="PP2C-like"/>
    <property type="match status" value="1"/>
</dbReference>
<dbReference type="GO" id="GO:0000160">
    <property type="term" value="P:phosphorelay signal transduction system"/>
    <property type="evidence" value="ECO:0007669"/>
    <property type="project" value="InterPro"/>
</dbReference>
<keyword evidence="1" id="KW-0378">Hydrolase</keyword>
<dbReference type="Proteomes" id="UP000001317">
    <property type="component" value="Chromosome"/>
</dbReference>
<organism evidence="4 5">
    <name type="scientific">Shewanella halifaxensis (strain HAW-EB4)</name>
    <dbReference type="NCBI Taxonomy" id="458817"/>
    <lineage>
        <taxon>Bacteria</taxon>
        <taxon>Pseudomonadati</taxon>
        <taxon>Pseudomonadota</taxon>
        <taxon>Gammaproteobacteria</taxon>
        <taxon>Alteromonadales</taxon>
        <taxon>Shewanellaceae</taxon>
        <taxon>Shewanella</taxon>
    </lineage>
</organism>